<keyword evidence="6 7" id="KW-0472">Membrane</keyword>
<dbReference type="Gene3D" id="1.20.81.30">
    <property type="entry name" value="Type II secretion system (T2SS), domain F"/>
    <property type="match status" value="2"/>
</dbReference>
<accession>A0ABY5AQF9</accession>
<evidence type="ECO:0000259" key="8">
    <source>
        <dbReference type="Pfam" id="PF00482"/>
    </source>
</evidence>
<keyword evidence="3" id="KW-1003">Cell membrane</keyword>
<evidence type="ECO:0000256" key="7">
    <source>
        <dbReference type="SAM" id="Phobius"/>
    </source>
</evidence>
<comment type="subcellular location">
    <subcellularLocation>
        <location evidence="1">Cell membrane</location>
        <topology evidence="1">Multi-pass membrane protein</topology>
    </subcellularLocation>
</comment>
<feature type="transmembrane region" description="Helical" evidence="7">
    <location>
        <begin position="361"/>
        <end position="383"/>
    </location>
</feature>
<evidence type="ECO:0000256" key="4">
    <source>
        <dbReference type="ARBA" id="ARBA00022692"/>
    </source>
</evidence>
<evidence type="ECO:0000256" key="2">
    <source>
        <dbReference type="ARBA" id="ARBA00005745"/>
    </source>
</evidence>
<feature type="domain" description="Type II secretion system protein GspF" evidence="8">
    <location>
        <begin position="36"/>
        <end position="159"/>
    </location>
</feature>
<evidence type="ECO:0000313" key="9">
    <source>
        <dbReference type="EMBL" id="USR91141.1"/>
    </source>
</evidence>
<gene>
    <name evidence="9" type="ORF">NEA10_20340</name>
</gene>
<organism evidence="9 10">
    <name type="scientific">Phormidium yuhuli AB48</name>
    <dbReference type="NCBI Taxonomy" id="2940671"/>
    <lineage>
        <taxon>Bacteria</taxon>
        <taxon>Bacillati</taxon>
        <taxon>Cyanobacteriota</taxon>
        <taxon>Cyanophyceae</taxon>
        <taxon>Oscillatoriophycideae</taxon>
        <taxon>Oscillatoriales</taxon>
        <taxon>Oscillatoriaceae</taxon>
        <taxon>Phormidium</taxon>
        <taxon>Phormidium yuhuli</taxon>
    </lineage>
</organism>
<proteinExistence type="inferred from homology"/>
<dbReference type="InterPro" id="IPR003004">
    <property type="entry name" value="GspF/PilC"/>
</dbReference>
<dbReference type="PANTHER" id="PTHR30012">
    <property type="entry name" value="GENERAL SECRETION PATHWAY PROTEIN"/>
    <property type="match status" value="1"/>
</dbReference>
<evidence type="ECO:0000256" key="6">
    <source>
        <dbReference type="ARBA" id="ARBA00023136"/>
    </source>
</evidence>
<feature type="transmembrane region" description="Helical" evidence="7">
    <location>
        <begin position="142"/>
        <end position="165"/>
    </location>
</feature>
<dbReference type="Pfam" id="PF00482">
    <property type="entry name" value="T2SSF"/>
    <property type="match status" value="2"/>
</dbReference>
<keyword evidence="4 7" id="KW-0812">Transmembrane</keyword>
<feature type="domain" description="Type II secretion system protein GspF" evidence="8">
    <location>
        <begin position="258"/>
        <end position="380"/>
    </location>
</feature>
<evidence type="ECO:0000313" key="10">
    <source>
        <dbReference type="Proteomes" id="UP001056708"/>
    </source>
</evidence>
<comment type="similarity">
    <text evidence="2">Belongs to the GSP F family.</text>
</comment>
<evidence type="ECO:0000256" key="5">
    <source>
        <dbReference type="ARBA" id="ARBA00022989"/>
    </source>
</evidence>
<dbReference type="RefSeq" id="WP_252663172.1">
    <property type="nucleotide sequence ID" value="NZ_CP098611.1"/>
</dbReference>
<keyword evidence="10" id="KW-1185">Reference proteome</keyword>
<dbReference type="InterPro" id="IPR018076">
    <property type="entry name" value="T2SS_GspF_dom"/>
</dbReference>
<dbReference type="Proteomes" id="UP001056708">
    <property type="component" value="Chromosome"/>
</dbReference>
<reference evidence="9" key="1">
    <citation type="submission" date="2022-06" db="EMBL/GenBank/DDBJ databases">
        <title>Genome sequence of Phormidium yuhuli AB48 isolated from an industrial photobioreactor environment.</title>
        <authorList>
            <person name="Qiu Y."/>
            <person name="Noonan A.J.C."/>
            <person name="Dofher K."/>
            <person name="Koch M."/>
            <person name="Kieft B."/>
            <person name="Lin X."/>
            <person name="Ziels R.M."/>
            <person name="Hallam S.J."/>
        </authorList>
    </citation>
    <scope>NUCLEOTIDE SEQUENCE</scope>
    <source>
        <strain evidence="9">AB48</strain>
    </source>
</reference>
<dbReference type="EMBL" id="CP098611">
    <property type="protein sequence ID" value="USR91141.1"/>
    <property type="molecule type" value="Genomic_DNA"/>
</dbReference>
<dbReference type="InterPro" id="IPR042094">
    <property type="entry name" value="T2SS_GspF_sf"/>
</dbReference>
<feature type="transmembrane region" description="Helical" evidence="7">
    <location>
        <begin position="206"/>
        <end position="223"/>
    </location>
</feature>
<name>A0ABY5AQF9_9CYAN</name>
<keyword evidence="5 7" id="KW-1133">Transmembrane helix</keyword>
<sequence>MTNVVKAESKGFDLSNLEESISAAISSVTVKDKAVFSRQFAAMFNAGVGMLRCLSVLTEQCGNVKLKRSLKAISIEVEEGGSLAEAMRKHPNCFDKLYVSMVAAGEVGGVLDEVLNRLAILLEKSAKIQNELKSAMSYPKTVGGIAIIIFLGMTIFLLPTFTGIFDQLDAELPMFTQIMMSISFFLRGPFLPIDDPEAESWVETRNYGVVVLVGILIGIVFAIKQYYKTPVGRFQIDGLMLKAPIFGDIIEKSAVASFCNVFGTLTRSGVPILNAMEIVRDTAGNEVIAEAIDYAKTQISEGGSISEAFRERGVMPALAVQMMSIGEETGELDKMLMKVGEFYEDEVEQAIKGLTSMMEPLMIVVIGGMVGSILLSMYLPMFAVMDAIG</sequence>
<evidence type="ECO:0000256" key="1">
    <source>
        <dbReference type="ARBA" id="ARBA00004651"/>
    </source>
</evidence>
<dbReference type="PANTHER" id="PTHR30012:SF0">
    <property type="entry name" value="TYPE II SECRETION SYSTEM PROTEIN F-RELATED"/>
    <property type="match status" value="1"/>
</dbReference>
<evidence type="ECO:0000256" key="3">
    <source>
        <dbReference type="ARBA" id="ARBA00022475"/>
    </source>
</evidence>
<protein>
    <submittedName>
        <fullName evidence="9">Type II secretion system F family protein</fullName>
    </submittedName>
</protein>